<evidence type="ECO:0000256" key="1">
    <source>
        <dbReference type="SAM" id="SignalP"/>
    </source>
</evidence>
<feature type="chain" id="PRO_5014852878" evidence="1">
    <location>
        <begin position="23"/>
        <end position="202"/>
    </location>
</feature>
<protein>
    <submittedName>
        <fullName evidence="2">Uncharacterized protein</fullName>
    </submittedName>
</protein>
<proteinExistence type="predicted"/>
<feature type="signal peptide" evidence="1">
    <location>
        <begin position="1"/>
        <end position="22"/>
    </location>
</feature>
<dbReference type="Proteomes" id="UP000234420">
    <property type="component" value="Unassembled WGS sequence"/>
</dbReference>
<accession>A0A2N4URD0</accession>
<evidence type="ECO:0000313" key="3">
    <source>
        <dbReference type="Proteomes" id="UP000234420"/>
    </source>
</evidence>
<gene>
    <name evidence="2" type="ORF">CIK00_12035</name>
</gene>
<dbReference type="InterPro" id="IPR021501">
    <property type="entry name" value="DUF3157"/>
</dbReference>
<evidence type="ECO:0000313" key="2">
    <source>
        <dbReference type="EMBL" id="PLC57561.1"/>
    </source>
</evidence>
<dbReference type="AlphaFoldDB" id="A0A2N4URD0"/>
<dbReference type="RefSeq" id="WP_101769106.1">
    <property type="nucleotide sequence ID" value="NZ_BPPU01000002.1"/>
</dbReference>
<comment type="caution">
    <text evidence="2">The sequence shown here is derived from an EMBL/GenBank/DDBJ whole genome shotgun (WGS) entry which is preliminary data.</text>
</comment>
<dbReference type="EMBL" id="NPIB01000014">
    <property type="protein sequence ID" value="PLC57561.1"/>
    <property type="molecule type" value="Genomic_DNA"/>
</dbReference>
<keyword evidence="1" id="KW-0732">Signal</keyword>
<name>A0A2N4URD0_9GAMM</name>
<keyword evidence="3" id="KW-1185">Reference proteome</keyword>
<dbReference type="Pfam" id="PF11355">
    <property type="entry name" value="DUF3157"/>
    <property type="match status" value="1"/>
</dbReference>
<organism evidence="2 3">
    <name type="scientific">Photobacterium carnosum</name>
    <dbReference type="NCBI Taxonomy" id="2023717"/>
    <lineage>
        <taxon>Bacteria</taxon>
        <taxon>Pseudomonadati</taxon>
        <taxon>Pseudomonadota</taxon>
        <taxon>Gammaproteobacteria</taxon>
        <taxon>Vibrionales</taxon>
        <taxon>Vibrionaceae</taxon>
        <taxon>Photobacterium</taxon>
    </lineage>
</organism>
<reference evidence="2 3" key="1">
    <citation type="journal article" date="2018" name="Syst. Appl. Microbiol.">
        <title>Photobacterium carnosum sp. nov., isolated from spoiled modified atmosphere packaged poultry meat.</title>
        <authorList>
            <person name="Hilgarth M."/>
            <person name="Fuertes S."/>
            <person name="Ehrmann M."/>
            <person name="Vogel R.F."/>
        </authorList>
    </citation>
    <scope>NUCLEOTIDE SEQUENCE [LARGE SCALE GENOMIC DNA]</scope>
    <source>
        <strain evidence="2 3">TMW 2.2021</strain>
    </source>
</reference>
<sequence length="202" mass="22132">MLKKTQLCGIVIALIASSSVWAADQTITLKDGRQVILHDNFTWQYKAQTNNSATNPTLKTTTATATAIPVIATSAVAIPIISAPKGVDVELGTTKAIQQLSDSGMDVLLTAAHYEDGTLIIPTMMTNQSSKSVVNVTMKVRLSNSDGQTIATDEFIVWRSINRMPDTYFRPKTQHQGKPITFDVPKAERYFIDAEITDVDMR</sequence>